<dbReference type="Pfam" id="PF00381">
    <property type="entry name" value="PTS-HPr"/>
    <property type="match status" value="1"/>
</dbReference>
<evidence type="ECO:0000313" key="3">
    <source>
        <dbReference type="EMBL" id="RGJ05977.1"/>
    </source>
</evidence>
<dbReference type="Proteomes" id="UP000263014">
    <property type="component" value="Unassembled WGS sequence"/>
</dbReference>
<evidence type="ECO:0000313" key="5">
    <source>
        <dbReference type="Proteomes" id="UP000434223"/>
    </source>
</evidence>
<dbReference type="InterPro" id="IPR000032">
    <property type="entry name" value="HPr-like"/>
</dbReference>
<evidence type="ECO:0000313" key="4">
    <source>
        <dbReference type="Proteomes" id="UP000263014"/>
    </source>
</evidence>
<dbReference type="EMBL" id="WNME01000003">
    <property type="protein sequence ID" value="MUB62769.1"/>
    <property type="molecule type" value="Genomic_DNA"/>
</dbReference>
<dbReference type="InterPro" id="IPR035895">
    <property type="entry name" value="HPr-like_sf"/>
</dbReference>
<dbReference type="Gene3D" id="3.30.1340.10">
    <property type="entry name" value="HPr-like"/>
    <property type="match status" value="1"/>
</dbReference>
<comment type="caution">
    <text evidence="2">The sequence shown here is derived from an EMBL/GenBank/DDBJ whole genome shotgun (WGS) entry which is preliminary data.</text>
</comment>
<sequence length="76" mass="8581">MEHKFITFQNTKQILQFVNLVSKLDFDVDVKYGSRIVDGKSILGVLSLASFKTVEVIFHSVTDCIAQLDELFELAS</sequence>
<accession>A0A174VFV4</accession>
<evidence type="ECO:0000313" key="2">
    <source>
        <dbReference type="EMBL" id="MUB62769.1"/>
    </source>
</evidence>
<dbReference type="EMBL" id="QSON01000003">
    <property type="protein sequence ID" value="RGJ05977.1"/>
    <property type="molecule type" value="Genomic_DNA"/>
</dbReference>
<dbReference type="GeneID" id="93150217"/>
<dbReference type="AlphaFoldDB" id="A0A174VFV4"/>
<dbReference type="SUPFAM" id="SSF55594">
    <property type="entry name" value="HPr-like"/>
    <property type="match status" value="1"/>
</dbReference>
<dbReference type="RefSeq" id="WP_006775456.1">
    <property type="nucleotide sequence ID" value="NZ_CABJBJ010000037.1"/>
</dbReference>
<dbReference type="Proteomes" id="UP000434223">
    <property type="component" value="Unassembled WGS sequence"/>
</dbReference>
<reference evidence="2 5" key="2">
    <citation type="submission" date="2019-09" db="EMBL/GenBank/DDBJ databases">
        <title>Draft genome sequencing of Hungatella hathewayi 123Y-2.</title>
        <authorList>
            <person name="Lv Q."/>
            <person name="Li S."/>
        </authorList>
    </citation>
    <scope>NUCLEOTIDE SEQUENCE [LARGE SCALE GENOMIC DNA]</scope>
    <source>
        <strain evidence="2 5">123Y-2</strain>
    </source>
</reference>
<evidence type="ECO:0000259" key="1">
    <source>
        <dbReference type="Pfam" id="PF00381"/>
    </source>
</evidence>
<organism evidence="2 5">
    <name type="scientific">Hungatella hathewayi</name>
    <dbReference type="NCBI Taxonomy" id="154046"/>
    <lineage>
        <taxon>Bacteria</taxon>
        <taxon>Bacillati</taxon>
        <taxon>Bacillota</taxon>
        <taxon>Clostridia</taxon>
        <taxon>Lachnospirales</taxon>
        <taxon>Lachnospiraceae</taxon>
        <taxon>Hungatella</taxon>
    </lineage>
</organism>
<name>A0A174VFV4_9FIRM</name>
<gene>
    <name evidence="3" type="ORF">DXD79_08160</name>
    <name evidence="2" type="ORF">GNE07_06810</name>
</gene>
<feature type="domain" description="HPr" evidence="1">
    <location>
        <begin position="16"/>
        <end position="56"/>
    </location>
</feature>
<protein>
    <submittedName>
        <fullName evidence="2">HPr family phosphocarrier protein</fullName>
    </submittedName>
</protein>
<proteinExistence type="predicted"/>
<dbReference type="OrthoDB" id="2051287at2"/>
<reference evidence="3 4" key="1">
    <citation type="submission" date="2018-08" db="EMBL/GenBank/DDBJ databases">
        <title>A genome reference for cultivated species of the human gut microbiota.</title>
        <authorList>
            <person name="Zou Y."/>
            <person name="Xue W."/>
            <person name="Luo G."/>
        </authorList>
    </citation>
    <scope>NUCLEOTIDE SEQUENCE [LARGE SCALE GENOMIC DNA]</scope>
    <source>
        <strain evidence="3 4">TM09-12</strain>
    </source>
</reference>